<dbReference type="KEGG" id="dko:I596_2441"/>
<accession>A0A160DVA4</accession>
<dbReference type="InterPro" id="IPR009875">
    <property type="entry name" value="PilZ_domain"/>
</dbReference>
<dbReference type="AlphaFoldDB" id="A0A160DVA4"/>
<keyword evidence="3" id="KW-1185">Reference proteome</keyword>
<reference evidence="2 3" key="1">
    <citation type="submission" date="2016-04" db="EMBL/GenBank/DDBJ databases">
        <title>Complete genome sequence of Dokdonella koreensis DS-123T.</title>
        <authorList>
            <person name="Kim J.F."/>
            <person name="Lee H."/>
            <person name="Kwak M.-J."/>
        </authorList>
    </citation>
    <scope>NUCLEOTIDE SEQUENCE [LARGE SCALE GENOMIC DNA]</scope>
    <source>
        <strain evidence="2 3">DS-123</strain>
    </source>
</reference>
<proteinExistence type="predicted"/>
<organism evidence="2 3">
    <name type="scientific">Dokdonella koreensis DS-123</name>
    <dbReference type="NCBI Taxonomy" id="1300342"/>
    <lineage>
        <taxon>Bacteria</taxon>
        <taxon>Pseudomonadati</taxon>
        <taxon>Pseudomonadota</taxon>
        <taxon>Gammaproteobacteria</taxon>
        <taxon>Lysobacterales</taxon>
        <taxon>Rhodanobacteraceae</taxon>
        <taxon>Dokdonella</taxon>
    </lineage>
</organism>
<evidence type="ECO:0000313" key="2">
    <source>
        <dbReference type="EMBL" id="ANB18449.1"/>
    </source>
</evidence>
<evidence type="ECO:0000313" key="3">
    <source>
        <dbReference type="Proteomes" id="UP000076830"/>
    </source>
</evidence>
<dbReference type="Pfam" id="PF07238">
    <property type="entry name" value="PilZ"/>
    <property type="match status" value="1"/>
</dbReference>
<dbReference type="Gene3D" id="2.40.10.220">
    <property type="entry name" value="predicted glycosyltransferase like domains"/>
    <property type="match status" value="1"/>
</dbReference>
<gene>
    <name evidence="2" type="ORF">I596_2441</name>
</gene>
<protein>
    <submittedName>
        <fullName evidence="2">Type IV pilus assembly protein PilZ</fullName>
    </submittedName>
</protein>
<dbReference type="STRING" id="1300342.I596_2441"/>
<evidence type="ECO:0000259" key="1">
    <source>
        <dbReference type="Pfam" id="PF07238"/>
    </source>
</evidence>
<feature type="domain" description="PilZ" evidence="1">
    <location>
        <begin position="3"/>
        <end position="107"/>
    </location>
</feature>
<name>A0A160DVA4_9GAMM</name>
<dbReference type="Proteomes" id="UP000076830">
    <property type="component" value="Chromosome"/>
</dbReference>
<dbReference type="GO" id="GO:0035438">
    <property type="term" value="F:cyclic-di-GMP binding"/>
    <property type="evidence" value="ECO:0007669"/>
    <property type="project" value="InterPro"/>
</dbReference>
<sequence length="109" mass="11941">MNEKRRSPRRRAESVIVVTDAMTGGAIGRVVDLSLDGVMLLLERPVASDALYQFSFALPSRKGPPRTVEIGVHEQWSDRADVPGHYWAGFSFIDIAADDAAALAAWLDD</sequence>
<dbReference type="RefSeq" id="WP_067647884.1">
    <property type="nucleotide sequence ID" value="NZ_CP015249.1"/>
</dbReference>
<dbReference type="SUPFAM" id="SSF141371">
    <property type="entry name" value="PilZ domain-like"/>
    <property type="match status" value="1"/>
</dbReference>
<dbReference type="EMBL" id="CP015249">
    <property type="protein sequence ID" value="ANB18449.1"/>
    <property type="molecule type" value="Genomic_DNA"/>
</dbReference>